<keyword evidence="2" id="KW-0548">Nucleotidyltransferase</keyword>
<keyword evidence="3" id="KW-0540">Nuclease</keyword>
<dbReference type="OrthoDB" id="2013610at2759"/>
<keyword evidence="5" id="KW-0378">Hydrolase</keyword>
<dbReference type="GO" id="GO:0003964">
    <property type="term" value="F:RNA-directed DNA polymerase activity"/>
    <property type="evidence" value="ECO:0007669"/>
    <property type="project" value="UniProtKB-KW"/>
</dbReference>
<dbReference type="InterPro" id="IPR000477">
    <property type="entry name" value="RT_dom"/>
</dbReference>
<keyword evidence="9" id="KW-1185">Reference proteome</keyword>
<dbReference type="PANTHER" id="PTHR37984">
    <property type="entry name" value="PROTEIN CBG26694"/>
    <property type="match status" value="1"/>
</dbReference>
<evidence type="ECO:0000256" key="5">
    <source>
        <dbReference type="ARBA" id="ARBA00022801"/>
    </source>
</evidence>
<dbReference type="InterPro" id="IPR043128">
    <property type="entry name" value="Rev_trsase/Diguanyl_cyclase"/>
</dbReference>
<dbReference type="InterPro" id="IPR041373">
    <property type="entry name" value="RT_RNaseH"/>
</dbReference>
<dbReference type="EMBL" id="MIGC01004784">
    <property type="protein sequence ID" value="PHJ17658.1"/>
    <property type="molecule type" value="Genomic_DNA"/>
</dbReference>
<comment type="caution">
    <text evidence="8">The sequence shown here is derived from an EMBL/GenBank/DDBJ whole genome shotgun (WGS) entry which is preliminary data.</text>
</comment>
<dbReference type="AlphaFoldDB" id="A0A2C6KM03"/>
<dbReference type="SUPFAM" id="SSF56672">
    <property type="entry name" value="DNA/RNA polymerases"/>
    <property type="match status" value="1"/>
</dbReference>
<protein>
    <submittedName>
        <fullName evidence="8">Retrotransposon ty3-gypsy subclass</fullName>
    </submittedName>
</protein>
<evidence type="ECO:0000256" key="4">
    <source>
        <dbReference type="ARBA" id="ARBA00022759"/>
    </source>
</evidence>
<accession>A0A2C6KM03</accession>
<evidence type="ECO:0000313" key="9">
    <source>
        <dbReference type="Proteomes" id="UP000221165"/>
    </source>
</evidence>
<dbReference type="CDD" id="cd01647">
    <property type="entry name" value="RT_LTR"/>
    <property type="match status" value="1"/>
</dbReference>
<keyword evidence="1" id="KW-0808">Transferase</keyword>
<dbReference type="InterPro" id="IPR050951">
    <property type="entry name" value="Retrovirus_Pol_polyprotein"/>
</dbReference>
<name>A0A2C6KM03_9APIC</name>
<dbReference type="GO" id="GO:0016787">
    <property type="term" value="F:hydrolase activity"/>
    <property type="evidence" value="ECO:0007669"/>
    <property type="project" value="UniProtKB-KW"/>
</dbReference>
<keyword evidence="6" id="KW-0695">RNA-directed DNA polymerase</keyword>
<dbReference type="PANTHER" id="PTHR37984:SF5">
    <property type="entry name" value="PROTEIN NYNRIN-LIKE"/>
    <property type="match status" value="1"/>
</dbReference>
<reference evidence="8 9" key="1">
    <citation type="journal article" date="2017" name="Int. J. Parasitol.">
        <title>The genome of the protozoan parasite Cystoisospora suis and a reverse vaccinology approach to identify vaccine candidates.</title>
        <authorList>
            <person name="Palmieri N."/>
            <person name="Shrestha A."/>
            <person name="Ruttkowski B."/>
            <person name="Beck T."/>
            <person name="Vogl C."/>
            <person name="Tomley F."/>
            <person name="Blake D.P."/>
            <person name="Joachim A."/>
        </authorList>
    </citation>
    <scope>NUCLEOTIDE SEQUENCE [LARGE SCALE GENOMIC DNA]</scope>
    <source>
        <strain evidence="8 9">Wien I</strain>
    </source>
</reference>
<dbReference type="Gene3D" id="3.30.70.270">
    <property type="match status" value="2"/>
</dbReference>
<proteinExistence type="predicted"/>
<keyword evidence="4" id="KW-0255">Endonuclease</keyword>
<gene>
    <name evidence="8" type="ORF">CSUI_008519</name>
</gene>
<dbReference type="GeneID" id="94431859"/>
<dbReference type="CDD" id="cd09274">
    <property type="entry name" value="RNase_HI_RT_Ty3"/>
    <property type="match status" value="1"/>
</dbReference>
<evidence type="ECO:0000259" key="7">
    <source>
        <dbReference type="PROSITE" id="PS50878"/>
    </source>
</evidence>
<evidence type="ECO:0000256" key="2">
    <source>
        <dbReference type="ARBA" id="ARBA00022695"/>
    </source>
</evidence>
<dbReference type="PROSITE" id="PS50878">
    <property type="entry name" value="RT_POL"/>
    <property type="match status" value="1"/>
</dbReference>
<dbReference type="VEuPathDB" id="ToxoDB:CSUI_008519"/>
<dbReference type="FunFam" id="3.30.70.270:FF:000020">
    <property type="entry name" value="Transposon Tf2-6 polyprotein-like Protein"/>
    <property type="match status" value="1"/>
</dbReference>
<evidence type="ECO:0000313" key="8">
    <source>
        <dbReference type="EMBL" id="PHJ17658.1"/>
    </source>
</evidence>
<dbReference type="Pfam" id="PF17917">
    <property type="entry name" value="RT_RNaseH"/>
    <property type="match status" value="1"/>
</dbReference>
<evidence type="ECO:0000256" key="6">
    <source>
        <dbReference type="ARBA" id="ARBA00022918"/>
    </source>
</evidence>
<sequence>MSEKKLSKLKELLQTLIEKGFIVPSSLPIAAPVFFVEKKGTEDLRLVIDYRELNKITIKDDYPIPRVHDLIDRLGKAQWFSKLDLTSGYYQVQVAESDQWKTTFRTRYGTFHFRVTPFGLAGAPSTFQRLMQNTFMKELDEYVVVYLDDVLIYSKTKELHYDHLKNVLQRMRDARLFVGLSKCELVTQIVQYLGFVIEPGGVGPDPEKVEAVQRWPLELLDRKQLRGFLGLVGYYRRLITNFNKWAHPLHELLRKESDMTWWPKHTEAVQRLKDALAAVTLLKIYDPDKELTLKTDASKHAIGSVLEQDGHPIAFESKTLGPGEQFIPAYESDLLAIVYALMKWKKLIGTKKVRIETDHATLGRMLTQKNVTPRLGYWLAKLADSDIEVVYK</sequence>
<dbReference type="Gene3D" id="3.10.10.10">
    <property type="entry name" value="HIV Type 1 Reverse Transcriptase, subunit A, domain 1"/>
    <property type="match status" value="1"/>
</dbReference>
<evidence type="ECO:0000256" key="1">
    <source>
        <dbReference type="ARBA" id="ARBA00022679"/>
    </source>
</evidence>
<feature type="non-terminal residue" evidence="8">
    <location>
        <position position="392"/>
    </location>
</feature>
<dbReference type="GO" id="GO:0004519">
    <property type="term" value="F:endonuclease activity"/>
    <property type="evidence" value="ECO:0007669"/>
    <property type="project" value="UniProtKB-KW"/>
</dbReference>
<evidence type="ECO:0000256" key="3">
    <source>
        <dbReference type="ARBA" id="ARBA00022722"/>
    </source>
</evidence>
<dbReference type="Pfam" id="PF00078">
    <property type="entry name" value="RVT_1"/>
    <property type="match status" value="1"/>
</dbReference>
<dbReference type="Proteomes" id="UP000221165">
    <property type="component" value="Unassembled WGS sequence"/>
</dbReference>
<organism evidence="8 9">
    <name type="scientific">Cystoisospora suis</name>
    <dbReference type="NCBI Taxonomy" id="483139"/>
    <lineage>
        <taxon>Eukaryota</taxon>
        <taxon>Sar</taxon>
        <taxon>Alveolata</taxon>
        <taxon>Apicomplexa</taxon>
        <taxon>Conoidasida</taxon>
        <taxon>Coccidia</taxon>
        <taxon>Eucoccidiorida</taxon>
        <taxon>Eimeriorina</taxon>
        <taxon>Sarcocystidae</taxon>
        <taxon>Cystoisospora</taxon>
    </lineage>
</organism>
<dbReference type="RefSeq" id="XP_067919376.1">
    <property type="nucleotide sequence ID" value="XM_068068648.1"/>
</dbReference>
<feature type="domain" description="Reverse transcriptase" evidence="7">
    <location>
        <begin position="17"/>
        <end position="197"/>
    </location>
</feature>
<dbReference type="InterPro" id="IPR043502">
    <property type="entry name" value="DNA/RNA_pol_sf"/>
</dbReference>